<dbReference type="InterPro" id="IPR052345">
    <property type="entry name" value="Rad_response_metalloprotease"/>
</dbReference>
<feature type="domain" description="HTH cro/C1-type" evidence="1">
    <location>
        <begin position="12"/>
        <end position="66"/>
    </location>
</feature>
<dbReference type="EMBL" id="AOSK01000127">
    <property type="protein sequence ID" value="EYD73945.1"/>
    <property type="molecule type" value="Genomic_DNA"/>
</dbReference>
<evidence type="ECO:0000313" key="3">
    <source>
        <dbReference type="Proteomes" id="UP000019666"/>
    </source>
</evidence>
<sequence length="139" mass="14653">MDRIDVLVGQRIRALRAAQGMSQAELGQKVGVRFQQIQKYESGANRVSASRLLALAQTLGVPVSHFFDGLGASGEGQAGPGATGAQTGGPLADLLVDEQFMTLARDFPRLTARQREAVLALVRSLTEGQEAAPGRLLGP</sequence>
<dbReference type="InterPro" id="IPR010982">
    <property type="entry name" value="Lambda_DNA-bd_dom_sf"/>
</dbReference>
<dbReference type="SMART" id="SM00530">
    <property type="entry name" value="HTH_XRE"/>
    <property type="match status" value="1"/>
</dbReference>
<dbReference type="RefSeq" id="WP_037278449.1">
    <property type="nucleotide sequence ID" value="NZ_KK088555.1"/>
</dbReference>
<dbReference type="PROSITE" id="PS50943">
    <property type="entry name" value="HTH_CROC1"/>
    <property type="match status" value="1"/>
</dbReference>
<dbReference type="InterPro" id="IPR001387">
    <property type="entry name" value="Cro/C1-type_HTH"/>
</dbReference>
<accession>A0A017HHZ6</accession>
<dbReference type="GO" id="GO:0003677">
    <property type="term" value="F:DNA binding"/>
    <property type="evidence" value="ECO:0007669"/>
    <property type="project" value="InterPro"/>
</dbReference>
<evidence type="ECO:0000313" key="2">
    <source>
        <dbReference type="EMBL" id="EYD73945.1"/>
    </source>
</evidence>
<dbReference type="SUPFAM" id="SSF47413">
    <property type="entry name" value="lambda repressor-like DNA-binding domains"/>
    <property type="match status" value="1"/>
</dbReference>
<dbReference type="STRING" id="442562.Rumeso_04542"/>
<dbReference type="CDD" id="cd00093">
    <property type="entry name" value="HTH_XRE"/>
    <property type="match status" value="1"/>
</dbReference>
<protein>
    <submittedName>
        <fullName evidence="2">Transcriptional regulator</fullName>
    </submittedName>
</protein>
<evidence type="ECO:0000259" key="1">
    <source>
        <dbReference type="PROSITE" id="PS50943"/>
    </source>
</evidence>
<dbReference type="Gene3D" id="1.10.260.40">
    <property type="entry name" value="lambda repressor-like DNA-binding domains"/>
    <property type="match status" value="1"/>
</dbReference>
<dbReference type="HOGENOM" id="CLU_066192_26_3_5"/>
<keyword evidence="3" id="KW-1185">Reference proteome</keyword>
<comment type="caution">
    <text evidence="2">The sequence shown here is derived from an EMBL/GenBank/DDBJ whole genome shotgun (WGS) entry which is preliminary data.</text>
</comment>
<name>A0A017HHZ6_9RHOB</name>
<organism evidence="2 3">
    <name type="scientific">Rubellimicrobium mesophilum DSM 19309</name>
    <dbReference type="NCBI Taxonomy" id="442562"/>
    <lineage>
        <taxon>Bacteria</taxon>
        <taxon>Pseudomonadati</taxon>
        <taxon>Pseudomonadota</taxon>
        <taxon>Alphaproteobacteria</taxon>
        <taxon>Rhodobacterales</taxon>
        <taxon>Roseobacteraceae</taxon>
        <taxon>Rubellimicrobium</taxon>
    </lineage>
</organism>
<dbReference type="Proteomes" id="UP000019666">
    <property type="component" value="Unassembled WGS sequence"/>
</dbReference>
<dbReference type="AlphaFoldDB" id="A0A017HHZ6"/>
<dbReference type="PANTHER" id="PTHR43236">
    <property type="entry name" value="ANTITOXIN HIGA1"/>
    <property type="match status" value="1"/>
</dbReference>
<dbReference type="PATRIC" id="fig|442562.3.peg.4471"/>
<gene>
    <name evidence="2" type="ORF">Rumeso_04542</name>
</gene>
<dbReference type="PANTHER" id="PTHR43236:SF1">
    <property type="entry name" value="BLL7220 PROTEIN"/>
    <property type="match status" value="1"/>
</dbReference>
<dbReference type="Pfam" id="PF01381">
    <property type="entry name" value="HTH_3"/>
    <property type="match status" value="1"/>
</dbReference>
<proteinExistence type="predicted"/>
<reference evidence="2 3" key="1">
    <citation type="submission" date="2013-02" db="EMBL/GenBank/DDBJ databases">
        <authorList>
            <person name="Fiebig A."/>
            <person name="Goeker M."/>
            <person name="Klenk H.-P.P."/>
        </authorList>
    </citation>
    <scope>NUCLEOTIDE SEQUENCE [LARGE SCALE GENOMIC DNA]</scope>
    <source>
        <strain evidence="2 3">DSM 19309</strain>
    </source>
</reference>
<dbReference type="OrthoDB" id="9797172at2"/>